<protein>
    <submittedName>
        <fullName evidence="2">Uncharacterized protein</fullName>
    </submittedName>
</protein>
<feature type="compositionally biased region" description="Low complexity" evidence="1">
    <location>
        <begin position="13"/>
        <end position="35"/>
    </location>
</feature>
<dbReference type="KEGG" id="bpg:Bathy02g03740"/>
<dbReference type="EMBL" id="FO082277">
    <property type="protein sequence ID" value="CCO14770.1"/>
    <property type="molecule type" value="Genomic_DNA"/>
</dbReference>
<keyword evidence="3" id="KW-1185">Reference proteome</keyword>
<gene>
    <name evidence="2" type="ORF">Bathy02g03740</name>
</gene>
<sequence length="136" mass="14805">MSSAAPLCAAVIPSSSSSPSVGSTRKCASSSSVSARGRRRNFQKVRATQDLLGFDLNPAALGFLCVMVVWGIPQTLGMSRLDGNEKIAREKMSEWGIDTSTKEGNADYIYKNNYGAVQARFKKECEKRGEKAEDYL</sequence>
<evidence type="ECO:0000256" key="1">
    <source>
        <dbReference type="SAM" id="MobiDB-lite"/>
    </source>
</evidence>
<organism evidence="2 3">
    <name type="scientific">Bathycoccus prasinos</name>
    <dbReference type="NCBI Taxonomy" id="41875"/>
    <lineage>
        <taxon>Eukaryota</taxon>
        <taxon>Viridiplantae</taxon>
        <taxon>Chlorophyta</taxon>
        <taxon>Mamiellophyceae</taxon>
        <taxon>Mamiellales</taxon>
        <taxon>Bathycoccaceae</taxon>
        <taxon>Bathycoccus</taxon>
    </lineage>
</organism>
<evidence type="ECO:0000313" key="2">
    <source>
        <dbReference type="EMBL" id="CCO14770.1"/>
    </source>
</evidence>
<feature type="region of interest" description="Disordered" evidence="1">
    <location>
        <begin position="13"/>
        <end position="39"/>
    </location>
</feature>
<proteinExistence type="predicted"/>
<accession>K8EQR8</accession>
<dbReference type="AlphaFoldDB" id="K8EQR8"/>
<dbReference type="Proteomes" id="UP000198341">
    <property type="component" value="Chromosome 2"/>
</dbReference>
<name>K8EQR8_9CHLO</name>
<reference evidence="2 3" key="1">
    <citation type="submission" date="2011-10" db="EMBL/GenBank/DDBJ databases">
        <authorList>
            <person name="Genoscope - CEA"/>
        </authorList>
    </citation>
    <scope>NUCLEOTIDE SEQUENCE [LARGE SCALE GENOMIC DNA]</scope>
    <source>
        <strain evidence="2 3">RCC 1105</strain>
    </source>
</reference>
<dbReference type="OrthoDB" id="498649at2759"/>
<evidence type="ECO:0000313" key="3">
    <source>
        <dbReference type="Proteomes" id="UP000198341"/>
    </source>
</evidence>
<dbReference type="RefSeq" id="XP_007514530.1">
    <property type="nucleotide sequence ID" value="XM_007514468.1"/>
</dbReference>
<dbReference type="GeneID" id="19017487"/>